<evidence type="ECO:0000313" key="4">
    <source>
        <dbReference type="Proteomes" id="UP001374803"/>
    </source>
</evidence>
<protein>
    <submittedName>
        <fullName evidence="3">Tetratricopeptide repeat protein</fullName>
    </submittedName>
</protein>
<dbReference type="Pfam" id="PF13174">
    <property type="entry name" value="TPR_6"/>
    <property type="match status" value="2"/>
</dbReference>
<dbReference type="InterPro" id="IPR019734">
    <property type="entry name" value="TPR_rpt"/>
</dbReference>
<evidence type="ECO:0000256" key="1">
    <source>
        <dbReference type="PROSITE-ProRule" id="PRU00339"/>
    </source>
</evidence>
<dbReference type="SUPFAM" id="SSF48452">
    <property type="entry name" value="TPR-like"/>
    <property type="match status" value="1"/>
</dbReference>
<feature type="repeat" description="TPR" evidence="1">
    <location>
        <begin position="153"/>
        <end position="186"/>
    </location>
</feature>
<feature type="coiled-coil region" evidence="2">
    <location>
        <begin position="12"/>
        <end position="88"/>
    </location>
</feature>
<proteinExistence type="predicted"/>
<keyword evidence="2" id="KW-0175">Coiled coil</keyword>
<dbReference type="Gene3D" id="1.25.40.10">
    <property type="entry name" value="Tetratricopeptide repeat domain"/>
    <property type="match status" value="1"/>
</dbReference>
<dbReference type="InterPro" id="IPR011990">
    <property type="entry name" value="TPR-like_helical_dom_sf"/>
</dbReference>
<keyword evidence="1" id="KW-0802">TPR repeat</keyword>
<organism evidence="3 4">
    <name type="scientific">Pendulispora rubella</name>
    <dbReference type="NCBI Taxonomy" id="2741070"/>
    <lineage>
        <taxon>Bacteria</taxon>
        <taxon>Pseudomonadati</taxon>
        <taxon>Myxococcota</taxon>
        <taxon>Myxococcia</taxon>
        <taxon>Myxococcales</taxon>
        <taxon>Sorangiineae</taxon>
        <taxon>Pendulisporaceae</taxon>
        <taxon>Pendulispora</taxon>
    </lineage>
</organism>
<dbReference type="Proteomes" id="UP001374803">
    <property type="component" value="Chromosome"/>
</dbReference>
<dbReference type="EMBL" id="CP089983">
    <property type="protein sequence ID" value="WXB03572.1"/>
    <property type="molecule type" value="Genomic_DNA"/>
</dbReference>
<reference evidence="3" key="1">
    <citation type="submission" date="2021-12" db="EMBL/GenBank/DDBJ databases">
        <title>Discovery of the Pendulisporaceae a myxobacterial family with distinct sporulation behavior and unique specialized metabolism.</title>
        <authorList>
            <person name="Garcia R."/>
            <person name="Popoff A."/>
            <person name="Bader C.D."/>
            <person name="Loehr J."/>
            <person name="Walesch S."/>
            <person name="Walt C."/>
            <person name="Boldt J."/>
            <person name="Bunk B."/>
            <person name="Haeckl F.J.F.P.J."/>
            <person name="Gunesch A.P."/>
            <person name="Birkelbach J."/>
            <person name="Nuebel U."/>
            <person name="Pietschmann T."/>
            <person name="Bach T."/>
            <person name="Mueller R."/>
        </authorList>
    </citation>
    <scope>NUCLEOTIDE SEQUENCE</scope>
    <source>
        <strain evidence="3">MSr11367</strain>
    </source>
</reference>
<dbReference type="RefSeq" id="WP_394833204.1">
    <property type="nucleotide sequence ID" value="NZ_CP089929.1"/>
</dbReference>
<keyword evidence="4" id="KW-1185">Reference proteome</keyword>
<gene>
    <name evidence="3" type="ORF">LVJ94_42550</name>
</gene>
<dbReference type="PROSITE" id="PS50005">
    <property type="entry name" value="TPR"/>
    <property type="match status" value="1"/>
</dbReference>
<sequence>MEKDHKADVARVDALTKTIEQQKQEMATLRADLDATRERLDNATRAYADKDEDIVAQKNRVNSLTGKMDESTRAVEDLRKEVGSVREEVNGRLDELKRAQEVQPTKPPPVNIPADKAQHYSATEAAYAQKDWGLTRTLGREYVQRYPTDDRTDDVLFLMGDADLLEGRPATALGEFNRVLKLNPKSNVLDKTLYAMGQAYLMLHDCNDAKLAFQSCVNRYPKQKIGIDAKQQIATIDKKPPGLCAPQ</sequence>
<evidence type="ECO:0000313" key="3">
    <source>
        <dbReference type="EMBL" id="WXB03572.1"/>
    </source>
</evidence>
<name>A0ABZ2KYI2_9BACT</name>
<accession>A0ABZ2KYI2</accession>
<evidence type="ECO:0000256" key="2">
    <source>
        <dbReference type="SAM" id="Coils"/>
    </source>
</evidence>
<dbReference type="Gene3D" id="1.10.287.1490">
    <property type="match status" value="1"/>
</dbReference>